<dbReference type="InterPro" id="IPR038269">
    <property type="entry name" value="SCAN_sf"/>
</dbReference>
<evidence type="ECO:0000256" key="7">
    <source>
        <dbReference type="ARBA" id="ARBA00023015"/>
    </source>
</evidence>
<dbReference type="Ensembl" id="ENSRNOT00000071400.4">
    <property type="protein sequence ID" value="ENSRNOP00000066733.3"/>
    <property type="gene ID" value="ENSRNOG00000049014.4"/>
</dbReference>
<evidence type="ECO:0000313" key="16">
    <source>
        <dbReference type="Ensembl" id="ENSRNOP00000066733.3"/>
    </source>
</evidence>
<organism evidence="16 17">
    <name type="scientific">Rattus norvegicus</name>
    <name type="common">Rat</name>
    <dbReference type="NCBI Taxonomy" id="10116"/>
    <lineage>
        <taxon>Eukaryota</taxon>
        <taxon>Metazoa</taxon>
        <taxon>Chordata</taxon>
        <taxon>Craniata</taxon>
        <taxon>Vertebrata</taxon>
        <taxon>Euteleostomi</taxon>
        <taxon>Mammalia</taxon>
        <taxon>Eutheria</taxon>
        <taxon>Euarchontoglires</taxon>
        <taxon>Glires</taxon>
        <taxon>Rodentia</taxon>
        <taxon>Myomorpha</taxon>
        <taxon>Muroidea</taxon>
        <taxon>Muridae</taxon>
        <taxon>Murinae</taxon>
        <taxon>Rattus</taxon>
    </lineage>
</organism>
<evidence type="ECO:0000313" key="18">
    <source>
        <dbReference type="RGD" id="1559143"/>
    </source>
</evidence>
<dbReference type="STRING" id="10116.ENSRNOP00000066733"/>
<dbReference type="AlphaFoldDB" id="M0RB12"/>
<evidence type="ECO:0000256" key="6">
    <source>
        <dbReference type="ARBA" id="ARBA00022833"/>
    </source>
</evidence>
<keyword evidence="10 12" id="KW-0539">Nucleus</keyword>
<dbReference type="GO" id="GO:0008270">
    <property type="term" value="F:zinc ion binding"/>
    <property type="evidence" value="ECO:0007669"/>
    <property type="project" value="UniProtKB-KW"/>
</dbReference>
<dbReference type="InParanoid" id="M0RB12"/>
<dbReference type="FunFam" id="3.30.160.60:FF:000663">
    <property type="entry name" value="Zinc finger protein 45"/>
    <property type="match status" value="1"/>
</dbReference>
<dbReference type="SUPFAM" id="SSF57667">
    <property type="entry name" value="beta-beta-alpha zinc fingers"/>
    <property type="match status" value="3"/>
</dbReference>
<reference evidence="16" key="2">
    <citation type="submission" date="2025-08" db="UniProtKB">
        <authorList>
            <consortium name="Ensembl"/>
        </authorList>
    </citation>
    <scope>IDENTIFICATION</scope>
    <source>
        <strain evidence="16">Brown Norway</strain>
    </source>
</reference>
<dbReference type="OrthoDB" id="6077919at2759"/>
<keyword evidence="4" id="KW-0677">Repeat</keyword>
<feature type="domain" description="C2H2-type" evidence="14">
    <location>
        <begin position="332"/>
        <end position="359"/>
    </location>
</feature>
<dbReference type="PANTHER" id="PTHR16515">
    <property type="entry name" value="PR DOMAIN ZINC FINGER PROTEIN"/>
    <property type="match status" value="1"/>
</dbReference>
<proteinExistence type="inferred from homology"/>
<evidence type="ECO:0000256" key="8">
    <source>
        <dbReference type="ARBA" id="ARBA00023125"/>
    </source>
</evidence>
<keyword evidence="5 11" id="KW-0863">Zinc-finger</keyword>
<dbReference type="GlyGen" id="M0RB12">
    <property type="glycosylation" value="1 site"/>
</dbReference>
<evidence type="ECO:0000259" key="15">
    <source>
        <dbReference type="PROSITE" id="PS50804"/>
    </source>
</evidence>
<dbReference type="PROSITE" id="PS00028">
    <property type="entry name" value="ZINC_FINGER_C2H2_1"/>
    <property type="match status" value="5"/>
</dbReference>
<dbReference type="GO" id="GO:0000981">
    <property type="term" value="F:DNA-binding transcription factor activity, RNA polymerase II-specific"/>
    <property type="evidence" value="ECO:0000318"/>
    <property type="project" value="GO_Central"/>
</dbReference>
<dbReference type="InterPro" id="IPR003309">
    <property type="entry name" value="SCAN_dom"/>
</dbReference>
<dbReference type="InterPro" id="IPR036236">
    <property type="entry name" value="Znf_C2H2_sf"/>
</dbReference>
<evidence type="ECO:0000256" key="5">
    <source>
        <dbReference type="ARBA" id="ARBA00022771"/>
    </source>
</evidence>
<evidence type="ECO:0000256" key="12">
    <source>
        <dbReference type="PROSITE-ProRule" id="PRU00187"/>
    </source>
</evidence>
<dbReference type="VEuPathDB" id="HostDB:ENSRNOG00000049014"/>
<reference evidence="16" key="3">
    <citation type="submission" date="2025-09" db="UniProtKB">
        <authorList>
            <consortium name="Ensembl"/>
        </authorList>
    </citation>
    <scope>IDENTIFICATION</scope>
    <source>
        <strain evidence="16">Brown Norway</strain>
    </source>
</reference>
<dbReference type="Pfam" id="PF02023">
    <property type="entry name" value="SCAN"/>
    <property type="match status" value="1"/>
</dbReference>
<dbReference type="Gene3D" id="3.30.160.60">
    <property type="entry name" value="Classic Zinc Finger"/>
    <property type="match status" value="5"/>
</dbReference>
<dbReference type="AGR" id="RGD:1559143"/>
<accession>M0RB12</accession>
<feature type="domain" description="C2H2-type" evidence="14">
    <location>
        <begin position="416"/>
        <end position="443"/>
    </location>
</feature>
<comment type="similarity">
    <text evidence="2">Belongs to the krueppel C2H2-type zinc-finger protein family.</text>
</comment>
<dbReference type="Proteomes" id="UP000002494">
    <property type="component" value="Chromosome 1"/>
</dbReference>
<dbReference type="InterPro" id="IPR050331">
    <property type="entry name" value="Zinc_finger"/>
</dbReference>
<feature type="domain" description="C2H2-type" evidence="14">
    <location>
        <begin position="360"/>
        <end position="387"/>
    </location>
</feature>
<dbReference type="GO" id="GO:0005634">
    <property type="term" value="C:nucleus"/>
    <property type="evidence" value="ECO:0007669"/>
    <property type="project" value="UniProtKB-SubCell"/>
</dbReference>
<keyword evidence="6" id="KW-0862">Zinc</keyword>
<keyword evidence="9" id="KW-0804">Transcription</keyword>
<dbReference type="IntAct" id="M0RB12">
    <property type="interactions" value="1"/>
</dbReference>
<keyword evidence="3" id="KW-0479">Metal-binding</keyword>
<evidence type="ECO:0000256" key="10">
    <source>
        <dbReference type="ARBA" id="ARBA00023242"/>
    </source>
</evidence>
<dbReference type="Gene3D" id="1.10.4020.10">
    <property type="entry name" value="DNA breaking-rejoining enzymes"/>
    <property type="match status" value="1"/>
</dbReference>
<dbReference type="FunFam" id="3.30.160.60:FF:000495">
    <property type="entry name" value="zinc finger protein 668"/>
    <property type="match status" value="1"/>
</dbReference>
<sequence>MATNMPSDSLVRSGQPLSLISQAKHEERQNYDPDFWHMKFRDFSPSEGSDPIQDLRRMSELCYQWLRPDLNSKEEILDQLVLEKFLISMPLELQALAKENRVRRCKDLEEMMLKARKHQKWSIIYSQGQAYLLRDSSVEEAEASPDEWGDCKDLFQEHQSNESKESLYRGQAIPELQNLSEETEEPSTSQEENILLGLIPGRVQQDYLRPEHSLGNGSVPDWEEAGASVPVGQDPHPTQGPALSLREKGAMQPQEYTVVGAVPSSTHIRERYLALNRDLQSLRSFGGFNLPTSQGVASYTGNAEDRLKTANPETAHPQPVEQVNTLAGQAQFQCPQCKKSFLYKSHFTLHWRSHTGERPFKCNLCNKAFLQPSDLRVHRRVHTGEKPYSCEVCGKEFAHGSTLQGHSRVHTKEKPYVCENCGQCFSHKGNLTVHFRIHCGLRPYICKKCNKAFRQQGTWKRHMKTHWKKRKAPA</sequence>
<dbReference type="FunFam" id="3.30.160.60:FF:000624">
    <property type="entry name" value="zinc finger protein 697"/>
    <property type="match status" value="1"/>
</dbReference>
<comment type="subcellular location">
    <subcellularLocation>
        <location evidence="1 12">Nucleus</location>
    </subcellularLocation>
</comment>
<reference evidence="16" key="1">
    <citation type="submission" date="2024-01" db="EMBL/GenBank/DDBJ databases">
        <title>GRCr8: a new rat reference genome assembly contstructed from accurate long reads and long range scaffolding.</title>
        <authorList>
            <person name="Doris P.A."/>
            <person name="Kalbfleisch T."/>
            <person name="Li K."/>
            <person name="Howe K."/>
            <person name="Wood J."/>
        </authorList>
    </citation>
    <scope>NUCLEOTIDE SEQUENCE [LARGE SCALE GENOMIC DNA]</scope>
    <source>
        <strain evidence="16">Brown Norway</strain>
    </source>
</reference>
<feature type="domain" description="C2H2-type" evidence="14">
    <location>
        <begin position="444"/>
        <end position="471"/>
    </location>
</feature>
<keyword evidence="7" id="KW-0805">Transcription regulation</keyword>
<keyword evidence="17" id="KW-1185">Reference proteome</keyword>
<gene>
    <name evidence="16 18" type="primary">Zscan5b</name>
    <name evidence="18" type="synonym">LOC100912263</name>
</gene>
<evidence type="ECO:0000256" key="11">
    <source>
        <dbReference type="PROSITE-ProRule" id="PRU00042"/>
    </source>
</evidence>
<dbReference type="PROSITE" id="PS50804">
    <property type="entry name" value="SCAN_BOX"/>
    <property type="match status" value="1"/>
</dbReference>
<evidence type="ECO:0000256" key="13">
    <source>
        <dbReference type="SAM" id="MobiDB-lite"/>
    </source>
</evidence>
<dbReference type="CDD" id="cd07936">
    <property type="entry name" value="SCAN"/>
    <property type="match status" value="1"/>
</dbReference>
<dbReference type="SUPFAM" id="SSF47353">
    <property type="entry name" value="Retrovirus capsid dimerization domain-like"/>
    <property type="match status" value="1"/>
</dbReference>
<dbReference type="InterPro" id="IPR013087">
    <property type="entry name" value="Znf_C2H2_type"/>
</dbReference>
<dbReference type="eggNOG" id="KOG1721">
    <property type="taxonomic scope" value="Eukaryota"/>
</dbReference>
<evidence type="ECO:0000256" key="9">
    <source>
        <dbReference type="ARBA" id="ARBA00023163"/>
    </source>
</evidence>
<protein>
    <submittedName>
        <fullName evidence="16">Zinc finger and SCAN domain containing 5B</fullName>
    </submittedName>
</protein>
<dbReference type="FunFam" id="3.30.160.60:FF:000328">
    <property type="entry name" value="Zinc finger protein 1079"/>
    <property type="match status" value="1"/>
</dbReference>
<dbReference type="GeneTree" id="ENSGT00940000163048"/>
<dbReference type="SMART" id="SM00355">
    <property type="entry name" value="ZnF_C2H2"/>
    <property type="match status" value="5"/>
</dbReference>
<evidence type="ECO:0000259" key="14">
    <source>
        <dbReference type="PROSITE" id="PS50157"/>
    </source>
</evidence>
<feature type="domain" description="SCAN box" evidence="15">
    <location>
        <begin position="37"/>
        <end position="100"/>
    </location>
</feature>
<name>M0RB12_RAT</name>
<dbReference type="GO" id="GO:0000978">
    <property type="term" value="F:RNA polymerase II cis-regulatory region sequence-specific DNA binding"/>
    <property type="evidence" value="ECO:0000318"/>
    <property type="project" value="GO_Central"/>
</dbReference>
<dbReference type="OMA" id="IVMKGGP"/>
<dbReference type="PROSITE" id="PS50157">
    <property type="entry name" value="ZINC_FINGER_C2H2_2"/>
    <property type="match status" value="5"/>
</dbReference>
<dbReference type="RGD" id="1559143">
    <property type="gene designation" value="Zscan5b"/>
</dbReference>
<dbReference type="Pfam" id="PF00096">
    <property type="entry name" value="zf-C2H2"/>
    <property type="match status" value="5"/>
</dbReference>
<dbReference type="HOGENOM" id="CLU_002678_49_11_1"/>
<evidence type="ECO:0000256" key="3">
    <source>
        <dbReference type="ARBA" id="ARBA00022723"/>
    </source>
</evidence>
<dbReference type="GO" id="GO:0006357">
    <property type="term" value="P:regulation of transcription by RNA polymerase II"/>
    <property type="evidence" value="ECO:0000318"/>
    <property type="project" value="GO_Central"/>
</dbReference>
<keyword evidence="8" id="KW-0238">DNA-binding</keyword>
<dbReference type="SMART" id="SM00431">
    <property type="entry name" value="SCAN"/>
    <property type="match status" value="1"/>
</dbReference>
<evidence type="ECO:0000313" key="17">
    <source>
        <dbReference type="Proteomes" id="UP000002494"/>
    </source>
</evidence>
<feature type="region of interest" description="Disordered" evidence="13">
    <location>
        <begin position="212"/>
        <end position="241"/>
    </location>
</feature>
<evidence type="ECO:0000256" key="4">
    <source>
        <dbReference type="ARBA" id="ARBA00022737"/>
    </source>
</evidence>
<dbReference type="PaxDb" id="10116-ENSRNOP00000066733"/>
<evidence type="ECO:0000256" key="2">
    <source>
        <dbReference type="ARBA" id="ARBA00006991"/>
    </source>
</evidence>
<dbReference type="FunFam" id="3.30.160.60:FF:000045">
    <property type="entry name" value="ZFP69 zinc finger protein B"/>
    <property type="match status" value="1"/>
</dbReference>
<dbReference type="PANTHER" id="PTHR16515:SF66">
    <property type="entry name" value="C2H2-TYPE DOMAIN-CONTAINING PROTEIN"/>
    <property type="match status" value="1"/>
</dbReference>
<feature type="domain" description="C2H2-type" evidence="14">
    <location>
        <begin position="388"/>
        <end position="415"/>
    </location>
</feature>
<evidence type="ECO:0000256" key="1">
    <source>
        <dbReference type="ARBA" id="ARBA00004123"/>
    </source>
</evidence>